<organism evidence="1 2">
    <name type="scientific">Nonomuraea rosea</name>
    <dbReference type="NCBI Taxonomy" id="638574"/>
    <lineage>
        <taxon>Bacteria</taxon>
        <taxon>Bacillati</taxon>
        <taxon>Actinomycetota</taxon>
        <taxon>Actinomycetes</taxon>
        <taxon>Streptosporangiales</taxon>
        <taxon>Streptosporangiaceae</taxon>
        <taxon>Nonomuraea</taxon>
    </lineage>
</organism>
<name>A0ABP6X351_9ACTN</name>
<dbReference type="RefSeq" id="WP_345564523.1">
    <property type="nucleotide sequence ID" value="NZ_BAABDQ010000009.1"/>
</dbReference>
<comment type="caution">
    <text evidence="1">The sequence shown here is derived from an EMBL/GenBank/DDBJ whole genome shotgun (WGS) entry which is preliminary data.</text>
</comment>
<gene>
    <name evidence="1" type="ORF">GCM10022419_045370</name>
</gene>
<evidence type="ECO:0000313" key="1">
    <source>
        <dbReference type="EMBL" id="GAA3559695.1"/>
    </source>
</evidence>
<keyword evidence="2" id="KW-1185">Reference proteome</keyword>
<dbReference type="Proteomes" id="UP001500630">
    <property type="component" value="Unassembled WGS sequence"/>
</dbReference>
<evidence type="ECO:0000313" key="2">
    <source>
        <dbReference type="Proteomes" id="UP001500630"/>
    </source>
</evidence>
<sequence length="51" mass="5848">MTGRKGVSTLKKYFDVKPGQKLAEFADETRRLTDKDFDEIRGGIENGTYTY</sequence>
<accession>A0ABP6X351</accession>
<proteinExistence type="predicted"/>
<protein>
    <recommendedName>
        <fullName evidence="3">Bacteriocin</fullName>
    </recommendedName>
</protein>
<dbReference type="EMBL" id="BAABDQ010000009">
    <property type="protein sequence ID" value="GAA3559695.1"/>
    <property type="molecule type" value="Genomic_DNA"/>
</dbReference>
<evidence type="ECO:0008006" key="3">
    <source>
        <dbReference type="Google" id="ProtNLM"/>
    </source>
</evidence>
<reference evidence="2" key="1">
    <citation type="journal article" date="2019" name="Int. J. Syst. Evol. Microbiol.">
        <title>The Global Catalogue of Microorganisms (GCM) 10K type strain sequencing project: providing services to taxonomists for standard genome sequencing and annotation.</title>
        <authorList>
            <consortium name="The Broad Institute Genomics Platform"/>
            <consortium name="The Broad Institute Genome Sequencing Center for Infectious Disease"/>
            <person name="Wu L."/>
            <person name="Ma J."/>
        </authorList>
    </citation>
    <scope>NUCLEOTIDE SEQUENCE [LARGE SCALE GENOMIC DNA]</scope>
    <source>
        <strain evidence="2">JCM 17326</strain>
    </source>
</reference>